<dbReference type="PANTHER" id="PTHR43861">
    <property type="entry name" value="TRANS-ACONITATE 2-METHYLTRANSFERASE-RELATED"/>
    <property type="match status" value="1"/>
</dbReference>
<keyword evidence="2 4" id="KW-0808">Transferase</keyword>
<accession>A0A4V3JXU2</accession>
<reference evidence="4" key="1">
    <citation type="journal article" date="2019" name="PLoS Negl. Trop. Dis.">
        <title>Revisiting the worldwide diversity of Leptospira species in the environment.</title>
        <authorList>
            <person name="Vincent A.T."/>
            <person name="Schiettekatte O."/>
            <person name="Bourhy P."/>
            <person name="Veyrier F.J."/>
            <person name="Picardeau M."/>
        </authorList>
    </citation>
    <scope>NUCLEOTIDE SEQUENCE [LARGE SCALE GENOMIC DNA]</scope>
    <source>
        <strain evidence="4">201300427</strain>
    </source>
</reference>
<dbReference type="Pfam" id="PF13649">
    <property type="entry name" value="Methyltransf_25"/>
    <property type="match status" value="1"/>
</dbReference>
<dbReference type="PANTHER" id="PTHR43861:SF1">
    <property type="entry name" value="TRANS-ACONITATE 2-METHYLTRANSFERASE"/>
    <property type="match status" value="1"/>
</dbReference>
<dbReference type="AlphaFoldDB" id="A0A4V3JXU2"/>
<gene>
    <name evidence="4" type="ORF">EHS15_12660</name>
</gene>
<dbReference type="CDD" id="cd02440">
    <property type="entry name" value="AdoMet_MTases"/>
    <property type="match status" value="1"/>
</dbReference>
<comment type="caution">
    <text evidence="4">The sequence shown here is derived from an EMBL/GenBank/DDBJ whole genome shotgun (WGS) entry which is preliminary data.</text>
</comment>
<sequence length="213" mass="24365">MSDAMRGIEVYNKHGHTWLESKASDLHTQDLLVIISELVSAKDKNTRILDLCCGYGRLTLPLLEKGWNVSGVDLSPVLIQEAEKRRVEKKIGDLSTFKIGDMKSIPYPDGEFDFCFCVWASLNFLTSLEDQLKTFNELFRLLKPNGTVFIELPFHNDENPVPQEIEADGNSYLYFPFTITYLSNLLKGLPFKDFTVVEREIAGRRRITVNLQK</sequence>
<keyword evidence="1 4" id="KW-0489">Methyltransferase</keyword>
<proteinExistence type="predicted"/>
<dbReference type="OrthoDB" id="9811589at2"/>
<dbReference type="InterPro" id="IPR041698">
    <property type="entry name" value="Methyltransf_25"/>
</dbReference>
<dbReference type="EMBL" id="RQHW01000047">
    <property type="protein sequence ID" value="TGN18256.1"/>
    <property type="molecule type" value="Genomic_DNA"/>
</dbReference>
<evidence type="ECO:0000256" key="1">
    <source>
        <dbReference type="ARBA" id="ARBA00022603"/>
    </source>
</evidence>
<dbReference type="GO" id="GO:0032259">
    <property type="term" value="P:methylation"/>
    <property type="evidence" value="ECO:0007669"/>
    <property type="project" value="UniProtKB-KW"/>
</dbReference>
<keyword evidence="5" id="KW-1185">Reference proteome</keyword>
<dbReference type="SUPFAM" id="SSF53335">
    <property type="entry name" value="S-adenosyl-L-methionine-dependent methyltransferases"/>
    <property type="match status" value="1"/>
</dbReference>
<organism evidence="4 5">
    <name type="scientific">Leptospira idonii</name>
    <dbReference type="NCBI Taxonomy" id="1193500"/>
    <lineage>
        <taxon>Bacteria</taxon>
        <taxon>Pseudomonadati</taxon>
        <taxon>Spirochaetota</taxon>
        <taxon>Spirochaetia</taxon>
        <taxon>Leptospirales</taxon>
        <taxon>Leptospiraceae</taxon>
        <taxon>Leptospira</taxon>
    </lineage>
</organism>
<dbReference type="InterPro" id="IPR029063">
    <property type="entry name" value="SAM-dependent_MTases_sf"/>
</dbReference>
<dbReference type="GO" id="GO:0008168">
    <property type="term" value="F:methyltransferase activity"/>
    <property type="evidence" value="ECO:0007669"/>
    <property type="project" value="UniProtKB-KW"/>
</dbReference>
<name>A0A4V3JXU2_9LEPT</name>
<dbReference type="Proteomes" id="UP000298058">
    <property type="component" value="Unassembled WGS sequence"/>
</dbReference>
<feature type="domain" description="Methyltransferase" evidence="3">
    <location>
        <begin position="48"/>
        <end position="146"/>
    </location>
</feature>
<evidence type="ECO:0000313" key="4">
    <source>
        <dbReference type="EMBL" id="TGN18256.1"/>
    </source>
</evidence>
<evidence type="ECO:0000259" key="3">
    <source>
        <dbReference type="Pfam" id="PF13649"/>
    </source>
</evidence>
<evidence type="ECO:0000256" key="2">
    <source>
        <dbReference type="ARBA" id="ARBA00022679"/>
    </source>
</evidence>
<dbReference type="Gene3D" id="3.40.50.150">
    <property type="entry name" value="Vaccinia Virus protein VP39"/>
    <property type="match status" value="1"/>
</dbReference>
<evidence type="ECO:0000313" key="5">
    <source>
        <dbReference type="Proteomes" id="UP000298058"/>
    </source>
</evidence>
<protein>
    <submittedName>
        <fullName evidence="4">Class I SAM-dependent methyltransferase</fullName>
    </submittedName>
</protein>